<evidence type="ECO:0000313" key="11">
    <source>
        <dbReference type="EMBL" id="KAK7889829.1"/>
    </source>
</evidence>
<dbReference type="Pfam" id="PF01762">
    <property type="entry name" value="Galactosyl_T"/>
    <property type="match status" value="1"/>
</dbReference>
<evidence type="ECO:0000256" key="1">
    <source>
        <dbReference type="ARBA" id="ARBA00004323"/>
    </source>
</evidence>
<keyword evidence="12" id="KW-1185">Reference proteome</keyword>
<organism evidence="11 12">
    <name type="scientific">Mugilogobius chulae</name>
    <name type="common">yellowstripe goby</name>
    <dbReference type="NCBI Taxonomy" id="88201"/>
    <lineage>
        <taxon>Eukaryota</taxon>
        <taxon>Metazoa</taxon>
        <taxon>Chordata</taxon>
        <taxon>Craniata</taxon>
        <taxon>Vertebrata</taxon>
        <taxon>Euteleostomi</taxon>
        <taxon>Actinopterygii</taxon>
        <taxon>Neopterygii</taxon>
        <taxon>Teleostei</taxon>
        <taxon>Neoteleostei</taxon>
        <taxon>Acanthomorphata</taxon>
        <taxon>Gobiaria</taxon>
        <taxon>Gobiiformes</taxon>
        <taxon>Gobioidei</taxon>
        <taxon>Gobiidae</taxon>
        <taxon>Gobionellinae</taxon>
        <taxon>Mugilogobius</taxon>
    </lineage>
</organism>
<evidence type="ECO:0000256" key="3">
    <source>
        <dbReference type="ARBA" id="ARBA00022676"/>
    </source>
</evidence>
<keyword evidence="7" id="KW-1133">Transmembrane helix</keyword>
<dbReference type="EMBL" id="JBBPFD010000018">
    <property type="protein sequence ID" value="KAK7889829.1"/>
    <property type="molecule type" value="Genomic_DNA"/>
</dbReference>
<keyword evidence="9" id="KW-0472">Membrane</keyword>
<evidence type="ECO:0000256" key="6">
    <source>
        <dbReference type="ARBA" id="ARBA00022968"/>
    </source>
</evidence>
<accession>A0AAW0NEH1</accession>
<comment type="caution">
    <text evidence="11">The sequence shown here is derived from an EMBL/GenBank/DDBJ whole genome shotgun (WGS) entry which is preliminary data.</text>
</comment>
<keyword evidence="5" id="KW-0812">Transmembrane</keyword>
<dbReference type="GO" id="GO:0000139">
    <property type="term" value="C:Golgi membrane"/>
    <property type="evidence" value="ECO:0007669"/>
    <property type="project" value="UniProtKB-SubCell"/>
</dbReference>
<evidence type="ECO:0000256" key="5">
    <source>
        <dbReference type="ARBA" id="ARBA00022692"/>
    </source>
</evidence>
<sequence>MSAANISGFSKLPDHIQNFLFYRHCRHFPMLLDMPDKCGGPEQSSDVFLLLVIKSSPENYERREVLRKTQRSEEMRLNGLLRAEQNENKDILQWDFDESFFNLTLKQILFLEWMERNCPKGRFVFNGDDDVFANTDGMVEYLQDLPKIMEAVIFTLALLKYITLRRAGDRAKMAAAFLVSDHKI</sequence>
<comment type="similarity">
    <text evidence="2 10">Belongs to the glycosyltransferase 31 family.</text>
</comment>
<dbReference type="GO" id="GO:0008194">
    <property type="term" value="F:UDP-glycosyltransferase activity"/>
    <property type="evidence" value="ECO:0007669"/>
    <property type="project" value="TreeGrafter"/>
</dbReference>
<dbReference type="GO" id="GO:0016758">
    <property type="term" value="F:hexosyltransferase activity"/>
    <property type="evidence" value="ECO:0007669"/>
    <property type="project" value="InterPro"/>
</dbReference>
<reference evidence="12" key="1">
    <citation type="submission" date="2024-04" db="EMBL/GenBank/DDBJ databases">
        <title>Salinicola lusitanus LLJ914,a marine bacterium isolated from the Okinawa Trough.</title>
        <authorList>
            <person name="Li J."/>
        </authorList>
    </citation>
    <scope>NUCLEOTIDE SEQUENCE [LARGE SCALE GENOMIC DNA]</scope>
</reference>
<dbReference type="AlphaFoldDB" id="A0AAW0NEH1"/>
<dbReference type="PANTHER" id="PTHR11214:SF23">
    <property type="entry name" value="N-ACETYLLACTOSAMINIDE BETA-1,3-N-ACETYLGLUCOSAMINYLTRANSFERASE 3"/>
    <property type="match status" value="1"/>
</dbReference>
<dbReference type="Gene3D" id="3.90.550.50">
    <property type="match status" value="1"/>
</dbReference>
<protein>
    <recommendedName>
        <fullName evidence="10">Hexosyltransferase</fullName>
        <ecNumber evidence="10">2.4.1.-</ecNumber>
    </recommendedName>
</protein>
<evidence type="ECO:0000256" key="8">
    <source>
        <dbReference type="ARBA" id="ARBA00023034"/>
    </source>
</evidence>
<evidence type="ECO:0000256" key="10">
    <source>
        <dbReference type="RuleBase" id="RU363063"/>
    </source>
</evidence>
<keyword evidence="6" id="KW-0735">Signal-anchor</keyword>
<dbReference type="GO" id="GO:0030311">
    <property type="term" value="P:poly-N-acetyllactosamine biosynthetic process"/>
    <property type="evidence" value="ECO:0007669"/>
    <property type="project" value="TreeGrafter"/>
</dbReference>
<keyword evidence="8 10" id="KW-0333">Golgi apparatus</keyword>
<keyword evidence="4" id="KW-0808">Transferase</keyword>
<proteinExistence type="inferred from homology"/>
<evidence type="ECO:0000256" key="7">
    <source>
        <dbReference type="ARBA" id="ARBA00022989"/>
    </source>
</evidence>
<dbReference type="EC" id="2.4.1.-" evidence="10"/>
<dbReference type="GO" id="GO:0006493">
    <property type="term" value="P:protein O-linked glycosylation"/>
    <property type="evidence" value="ECO:0007669"/>
    <property type="project" value="TreeGrafter"/>
</dbReference>
<dbReference type="Proteomes" id="UP001460270">
    <property type="component" value="Unassembled WGS sequence"/>
</dbReference>
<dbReference type="PANTHER" id="PTHR11214">
    <property type="entry name" value="BETA-1,3-N-ACETYLGLUCOSAMINYLTRANSFERASE"/>
    <property type="match status" value="1"/>
</dbReference>
<evidence type="ECO:0000256" key="9">
    <source>
        <dbReference type="ARBA" id="ARBA00023136"/>
    </source>
</evidence>
<evidence type="ECO:0000256" key="4">
    <source>
        <dbReference type="ARBA" id="ARBA00022679"/>
    </source>
</evidence>
<dbReference type="InterPro" id="IPR002659">
    <property type="entry name" value="Glyco_trans_31"/>
</dbReference>
<name>A0AAW0NEH1_9GOBI</name>
<comment type="subcellular location">
    <subcellularLocation>
        <location evidence="1 10">Golgi apparatus membrane</location>
        <topology evidence="1 10">Single-pass type II membrane protein</topology>
    </subcellularLocation>
</comment>
<gene>
    <name evidence="11" type="ORF">WMY93_025389</name>
</gene>
<keyword evidence="3 10" id="KW-0328">Glycosyltransferase</keyword>
<evidence type="ECO:0000256" key="2">
    <source>
        <dbReference type="ARBA" id="ARBA00008661"/>
    </source>
</evidence>
<evidence type="ECO:0000313" key="12">
    <source>
        <dbReference type="Proteomes" id="UP001460270"/>
    </source>
</evidence>